<evidence type="ECO:0008006" key="3">
    <source>
        <dbReference type="Google" id="ProtNLM"/>
    </source>
</evidence>
<reference evidence="1 2" key="1">
    <citation type="submission" date="2020-10" db="EMBL/GenBank/DDBJ databases">
        <title>Genome analysis of Massilia species.</title>
        <authorList>
            <person name="Jung D.-H."/>
        </authorList>
    </citation>
    <scope>NUCLEOTIDE SEQUENCE [LARGE SCALE GENOMIC DNA]</scope>
    <source>
        <strain evidence="2">sipir</strain>
    </source>
</reference>
<evidence type="ECO:0000313" key="2">
    <source>
        <dbReference type="Proteomes" id="UP000831532"/>
    </source>
</evidence>
<dbReference type="Proteomes" id="UP000831532">
    <property type="component" value="Chromosome"/>
</dbReference>
<dbReference type="EMBL" id="CP063361">
    <property type="protein sequence ID" value="UOD32610.1"/>
    <property type="molecule type" value="Genomic_DNA"/>
</dbReference>
<sequence length="64" mass="6729">MENLKVCGRNLPAIQEMNDVEIDTASGGTFLAYSALVGAAVGVYSAGEKVGSSMGRAFYLMTHK</sequence>
<proteinExistence type="predicted"/>
<accession>A0ABY4AEN0</accession>
<gene>
    <name evidence="1" type="ORF">INH39_13700</name>
</gene>
<name>A0ABY4AEN0_9BURK</name>
<keyword evidence="2" id="KW-1185">Reference proteome</keyword>
<protein>
    <recommendedName>
        <fullName evidence="3">Class IIb bacteriocin, lactobin A/cerein 7B family</fullName>
    </recommendedName>
</protein>
<organism evidence="1 2">
    <name type="scientific">Massilia violaceinigra</name>
    <dbReference type="NCBI Taxonomy" id="2045208"/>
    <lineage>
        <taxon>Bacteria</taxon>
        <taxon>Pseudomonadati</taxon>
        <taxon>Pseudomonadota</taxon>
        <taxon>Betaproteobacteria</taxon>
        <taxon>Burkholderiales</taxon>
        <taxon>Oxalobacteraceae</taxon>
        <taxon>Telluria group</taxon>
        <taxon>Massilia</taxon>
    </lineage>
</organism>
<dbReference type="RefSeq" id="WP_243493634.1">
    <property type="nucleotide sequence ID" value="NZ_CP063361.1"/>
</dbReference>
<evidence type="ECO:0000313" key="1">
    <source>
        <dbReference type="EMBL" id="UOD32610.1"/>
    </source>
</evidence>